<sequence>MPKKSESRYIKNIKSAAKKLKSERGITQTQALDKISQDHGFENWRAFGAHIVDSEQANKPLPVPQLSLEFVNDPDVEFDESDFDDLEEDENREISTQAKEIVLSNLRALAKAGVEFSIFEPTATGLKKSILDATQPVRTHFELEGFHNYEFQGQGPDHKVMKVAYFANNDDFKKTTMSLYRPNTKKGDPRMWFRGLGEFVTAGDQIAIVIVDGSACLINLSVHDLKKDLDDHTSRLCELINQYNKKENEVFDELLEKLKELAKSPLENLRKGDTGVGFTVETRLGIEANSSKAPDYHGIEIKSGRSQTRTTLFAQVPDWTLSSCKKSAEILDKYGYARDDDFKLYCTVSTTRENTQGLRFIYDQSNDQVIEVHSSGEDVAVWTGKQLRERLKEKHSETVWIQAESVEINGVEHFQLLTAIHTKAPILSQLMPLIHAGIITMDHLIKRSGKTGRVSEKGPLFKINKKDLDLLFPEPVSYSLK</sequence>
<dbReference type="CDD" id="cd22347">
    <property type="entry name" value="PDDEXK_nuclease"/>
    <property type="match status" value="1"/>
</dbReference>
<name>A0A437Q5A4_9GAMM</name>
<evidence type="ECO:0000313" key="3">
    <source>
        <dbReference type="Proteomes" id="UP000282818"/>
    </source>
</evidence>
<gene>
    <name evidence="2" type="ORF">EOE65_14090</name>
</gene>
<dbReference type="InterPro" id="IPR043004">
    <property type="entry name" value="MvaI_BcnI_cat"/>
</dbReference>
<dbReference type="InterPro" id="IPR043005">
    <property type="entry name" value="MvaI_BcnI_rec"/>
</dbReference>
<dbReference type="AlphaFoldDB" id="A0A437Q5A4"/>
<accession>A0A437Q5A4</accession>
<dbReference type="Proteomes" id="UP000282818">
    <property type="component" value="Unassembled WGS sequence"/>
</dbReference>
<protein>
    <recommendedName>
        <fullName evidence="1">MvaI/BcnI restriction endonuclease domain-containing protein</fullName>
    </recommendedName>
</protein>
<dbReference type="EMBL" id="SACQ01000007">
    <property type="protein sequence ID" value="RVU29682.1"/>
    <property type="molecule type" value="Genomic_DNA"/>
</dbReference>
<organism evidence="2 3">
    <name type="scientific">Neptunomonas marina</name>
    <dbReference type="NCBI Taxonomy" id="1815562"/>
    <lineage>
        <taxon>Bacteria</taxon>
        <taxon>Pseudomonadati</taxon>
        <taxon>Pseudomonadota</taxon>
        <taxon>Gammaproteobacteria</taxon>
        <taxon>Oceanospirillales</taxon>
        <taxon>Oceanospirillaceae</taxon>
        <taxon>Neptunomonas</taxon>
    </lineage>
</organism>
<proteinExistence type="predicted"/>
<dbReference type="Gene3D" id="3.40.210.20">
    <property type="entry name" value="MvaI/BcnI restriction endonuclease, catalytic domain"/>
    <property type="match status" value="1"/>
</dbReference>
<dbReference type="Gene3D" id="3.30.70.3570">
    <property type="entry name" value="MvaI/BcnI restriction endonuclease, recognition domain"/>
    <property type="match status" value="1"/>
</dbReference>
<evidence type="ECO:0000259" key="1">
    <source>
        <dbReference type="Pfam" id="PF15515"/>
    </source>
</evidence>
<keyword evidence="3" id="KW-1185">Reference proteome</keyword>
<dbReference type="InterPro" id="IPR029127">
    <property type="entry name" value="MvaI_BcnI"/>
</dbReference>
<comment type="caution">
    <text evidence="2">The sequence shown here is derived from an EMBL/GenBank/DDBJ whole genome shotgun (WGS) entry which is preliminary data.</text>
</comment>
<reference evidence="2 3" key="1">
    <citation type="submission" date="2019-01" db="EMBL/GenBank/DDBJ databases">
        <authorList>
            <person name="Chen W.-M."/>
        </authorList>
    </citation>
    <scope>NUCLEOTIDE SEQUENCE [LARGE SCALE GENOMIC DNA]</scope>
    <source>
        <strain evidence="2 3">HPM-16</strain>
    </source>
</reference>
<dbReference type="RefSeq" id="WP_127694966.1">
    <property type="nucleotide sequence ID" value="NZ_SACQ01000007.1"/>
</dbReference>
<feature type="domain" description="MvaI/BcnI restriction endonuclease" evidence="1">
    <location>
        <begin position="256"/>
        <end position="472"/>
    </location>
</feature>
<dbReference type="Pfam" id="PF15515">
    <property type="entry name" value="MvaI_BcnI"/>
    <property type="match status" value="1"/>
</dbReference>
<evidence type="ECO:0000313" key="2">
    <source>
        <dbReference type="EMBL" id="RVU29682.1"/>
    </source>
</evidence>